<evidence type="ECO:0000256" key="4">
    <source>
        <dbReference type="ARBA" id="ARBA00022692"/>
    </source>
</evidence>
<gene>
    <name evidence="11" type="ORF">JL111_20030</name>
</gene>
<keyword evidence="7" id="KW-0407">Ion channel</keyword>
<keyword evidence="3" id="KW-1003">Cell membrane</keyword>
<keyword evidence="7" id="KW-0997">Cell inner membrane</keyword>
<evidence type="ECO:0000256" key="6">
    <source>
        <dbReference type="ARBA" id="ARBA00023136"/>
    </source>
</evidence>
<evidence type="ECO:0000313" key="12">
    <source>
        <dbReference type="Proteomes" id="UP000644749"/>
    </source>
</evidence>
<dbReference type="InterPro" id="IPR006685">
    <property type="entry name" value="MscS_channel_2nd"/>
</dbReference>
<evidence type="ECO:0000256" key="2">
    <source>
        <dbReference type="ARBA" id="ARBA00008017"/>
    </source>
</evidence>
<dbReference type="SUPFAM" id="SSF82689">
    <property type="entry name" value="Mechanosensitive channel protein MscS (YggB), C-terminal domain"/>
    <property type="match status" value="1"/>
</dbReference>
<proteinExistence type="inferred from homology"/>
<name>A0ABS1SAH7_9RHOB</name>
<keyword evidence="5 7" id="KW-1133">Transmembrane helix</keyword>
<dbReference type="Gene3D" id="3.30.70.100">
    <property type="match status" value="1"/>
</dbReference>
<evidence type="ECO:0000313" key="11">
    <source>
        <dbReference type="EMBL" id="MBL3675751.1"/>
    </source>
</evidence>
<keyword evidence="6 7" id="KW-0472">Membrane</keyword>
<dbReference type="Gene3D" id="2.30.30.60">
    <property type="match status" value="1"/>
</dbReference>
<dbReference type="Proteomes" id="UP000644749">
    <property type="component" value="Unassembled WGS sequence"/>
</dbReference>
<organism evidence="11 12">
    <name type="scientific">Paracoccus aerius</name>
    <dbReference type="NCBI Taxonomy" id="1915382"/>
    <lineage>
        <taxon>Bacteria</taxon>
        <taxon>Pseudomonadati</taxon>
        <taxon>Pseudomonadota</taxon>
        <taxon>Alphaproteobacteria</taxon>
        <taxon>Rhodobacterales</taxon>
        <taxon>Paracoccaceae</taxon>
        <taxon>Paracoccus</taxon>
    </lineage>
</organism>
<evidence type="ECO:0000256" key="3">
    <source>
        <dbReference type="ARBA" id="ARBA00022475"/>
    </source>
</evidence>
<evidence type="ECO:0000256" key="5">
    <source>
        <dbReference type="ARBA" id="ARBA00022989"/>
    </source>
</evidence>
<feature type="transmembrane region" description="Helical" evidence="7">
    <location>
        <begin position="132"/>
        <end position="154"/>
    </location>
</feature>
<feature type="domain" description="Mechanosensitive ion channel MscS" evidence="9">
    <location>
        <begin position="178"/>
        <end position="245"/>
    </location>
</feature>
<feature type="region of interest" description="Disordered" evidence="8">
    <location>
        <begin position="347"/>
        <end position="366"/>
    </location>
</feature>
<comment type="caution">
    <text evidence="11">The sequence shown here is derived from an EMBL/GenBank/DDBJ whole genome shotgun (WGS) entry which is preliminary data.</text>
</comment>
<feature type="domain" description="Mechanosensitive ion channel MscS C-terminal" evidence="10">
    <location>
        <begin position="269"/>
        <end position="333"/>
    </location>
</feature>
<dbReference type="Pfam" id="PF21082">
    <property type="entry name" value="MS_channel_3rd"/>
    <property type="match status" value="1"/>
</dbReference>
<comment type="subunit">
    <text evidence="7">Homoheptamer.</text>
</comment>
<keyword evidence="4 7" id="KW-0812">Transmembrane</keyword>
<comment type="similarity">
    <text evidence="2 7">Belongs to the MscS (TC 1.A.23) family.</text>
</comment>
<evidence type="ECO:0000256" key="7">
    <source>
        <dbReference type="RuleBase" id="RU369025"/>
    </source>
</evidence>
<evidence type="ECO:0000256" key="8">
    <source>
        <dbReference type="SAM" id="MobiDB-lite"/>
    </source>
</evidence>
<dbReference type="InterPro" id="IPR023408">
    <property type="entry name" value="MscS_beta-dom_sf"/>
</dbReference>
<dbReference type="SUPFAM" id="SSF50182">
    <property type="entry name" value="Sm-like ribonucleoproteins"/>
    <property type="match status" value="1"/>
</dbReference>
<feature type="compositionally biased region" description="Basic residues" evidence="8">
    <location>
        <begin position="1"/>
        <end position="11"/>
    </location>
</feature>
<dbReference type="PANTHER" id="PTHR30221:SF1">
    <property type="entry name" value="SMALL-CONDUCTANCE MECHANOSENSITIVE CHANNEL"/>
    <property type="match status" value="1"/>
</dbReference>
<protein>
    <recommendedName>
        <fullName evidence="7">Small-conductance mechanosensitive channel</fullName>
    </recommendedName>
</protein>
<dbReference type="InterPro" id="IPR045275">
    <property type="entry name" value="MscS_archaea/bacteria_type"/>
</dbReference>
<feature type="transmembrane region" description="Helical" evidence="7">
    <location>
        <begin position="160"/>
        <end position="180"/>
    </location>
</feature>
<feature type="region of interest" description="Disordered" evidence="8">
    <location>
        <begin position="1"/>
        <end position="39"/>
    </location>
</feature>
<sequence>MRRRHPPLRRRAVPDLPNGVWRSPARNSIPTGGGPAGGCRRPAGVCEAPHHHEAVLRPLRRLLPPALLLAILLVIDLGGPDILARLDIAHLSGNARNVVHFLLYLALAWLLSRISSLLLSNLRPRSRPVPKLVKDLVSGLLFLIAIVSGIILMLGHGASGALAGSGVVLALMGFAIRNVVADTLSGIALGLEGPFRIGDWVEVESLGRGRVIEIGWRTTRLLTRDFTYVILPNSQVSRQRIVNYSAPSSVFRAQLELVLDHSIPAAKGAEILEDALLHAPLIKQAPRPDVRIQFIGADGVHYALRYWLDRFDHEIECRDAIWRQVDKALRKADATTPLRRVTVMEEVPPSADREQALGQGLRESMG</sequence>
<evidence type="ECO:0000259" key="9">
    <source>
        <dbReference type="Pfam" id="PF00924"/>
    </source>
</evidence>
<dbReference type="InterPro" id="IPR011066">
    <property type="entry name" value="MscS_channel_C_sf"/>
</dbReference>
<feature type="transmembrane region" description="Helical" evidence="7">
    <location>
        <begin position="66"/>
        <end position="86"/>
    </location>
</feature>
<dbReference type="PANTHER" id="PTHR30221">
    <property type="entry name" value="SMALL-CONDUCTANCE MECHANOSENSITIVE CHANNEL"/>
    <property type="match status" value="1"/>
</dbReference>
<keyword evidence="7" id="KW-0813">Transport</keyword>
<feature type="transmembrane region" description="Helical" evidence="7">
    <location>
        <begin position="98"/>
        <end position="120"/>
    </location>
</feature>
<comment type="function">
    <text evidence="7">Mechanosensitive channel that participates in the regulation of osmotic pressure changes within the cell, opening in response to stretch forces in the membrane lipid bilayer, without the need for other proteins. Contributes to normal resistance to hypoosmotic shock. Forms an ion channel of 1.0 nanosiemens conductance with a slight preference for anions.</text>
</comment>
<keyword evidence="7" id="KW-0406">Ion transport</keyword>
<evidence type="ECO:0000259" key="10">
    <source>
        <dbReference type="Pfam" id="PF21082"/>
    </source>
</evidence>
<dbReference type="InterPro" id="IPR010920">
    <property type="entry name" value="LSM_dom_sf"/>
</dbReference>
<dbReference type="Pfam" id="PF00924">
    <property type="entry name" value="MS_channel_2nd"/>
    <property type="match status" value="1"/>
</dbReference>
<evidence type="ECO:0000256" key="1">
    <source>
        <dbReference type="ARBA" id="ARBA00004651"/>
    </source>
</evidence>
<dbReference type="EMBL" id="JAESHT010000046">
    <property type="protein sequence ID" value="MBL3675751.1"/>
    <property type="molecule type" value="Genomic_DNA"/>
</dbReference>
<dbReference type="InterPro" id="IPR049278">
    <property type="entry name" value="MS_channel_C"/>
</dbReference>
<reference evidence="11 12" key="1">
    <citation type="submission" date="2021-01" db="EMBL/GenBank/DDBJ databases">
        <title>011410 draft genome.</title>
        <authorList>
            <person name="Lang L."/>
        </authorList>
    </citation>
    <scope>NUCLEOTIDE SEQUENCE [LARGE SCALE GENOMIC DNA]</scope>
    <source>
        <strain evidence="11 12">KCTC 42845</strain>
    </source>
</reference>
<comment type="subcellular location">
    <subcellularLocation>
        <location evidence="7">Cell inner membrane</location>
        <topology evidence="7">Multi-pass membrane protein</topology>
    </subcellularLocation>
    <subcellularLocation>
        <location evidence="1">Cell membrane</location>
        <topology evidence="1">Multi-pass membrane protein</topology>
    </subcellularLocation>
</comment>
<dbReference type="Gene3D" id="1.10.287.1260">
    <property type="match status" value="1"/>
</dbReference>
<keyword evidence="12" id="KW-1185">Reference proteome</keyword>
<accession>A0ABS1SAH7</accession>